<accession>A0AAD8J7J0</accession>
<dbReference type="SUPFAM" id="SSF50249">
    <property type="entry name" value="Nucleic acid-binding proteins"/>
    <property type="match status" value="2"/>
</dbReference>
<dbReference type="EMBL" id="JAUIZM010000002">
    <property type="protein sequence ID" value="KAK1397392.1"/>
    <property type="molecule type" value="Genomic_DNA"/>
</dbReference>
<feature type="compositionally biased region" description="Basic and acidic residues" evidence="1">
    <location>
        <begin position="383"/>
        <end position="393"/>
    </location>
</feature>
<comment type="caution">
    <text evidence="3">The sequence shown here is derived from an EMBL/GenBank/DDBJ whole genome shotgun (WGS) entry which is preliminary data.</text>
</comment>
<dbReference type="PANTHER" id="PTHR47165:SF4">
    <property type="entry name" value="OS03G0429900 PROTEIN"/>
    <property type="match status" value="1"/>
</dbReference>
<feature type="region of interest" description="Disordered" evidence="1">
    <location>
        <begin position="346"/>
        <end position="405"/>
    </location>
</feature>
<dbReference type="Pfam" id="PF02721">
    <property type="entry name" value="DUF223"/>
    <property type="match status" value="1"/>
</dbReference>
<dbReference type="PANTHER" id="PTHR47165">
    <property type="entry name" value="OS03G0429900 PROTEIN"/>
    <property type="match status" value="1"/>
</dbReference>
<proteinExistence type="predicted"/>
<keyword evidence="4" id="KW-1185">Reference proteome</keyword>
<evidence type="ECO:0000313" key="4">
    <source>
        <dbReference type="Proteomes" id="UP001237642"/>
    </source>
</evidence>
<evidence type="ECO:0000256" key="1">
    <source>
        <dbReference type="SAM" id="MobiDB-lite"/>
    </source>
</evidence>
<reference evidence="3" key="2">
    <citation type="submission" date="2023-05" db="EMBL/GenBank/DDBJ databases">
        <authorList>
            <person name="Schelkunov M.I."/>
        </authorList>
    </citation>
    <scope>NUCLEOTIDE SEQUENCE</scope>
    <source>
        <strain evidence="3">Hsosn_3</strain>
        <tissue evidence="3">Leaf</tissue>
    </source>
</reference>
<dbReference type="InterPro" id="IPR003871">
    <property type="entry name" value="RFA1B/D_OB_1st"/>
</dbReference>
<evidence type="ECO:0000259" key="2">
    <source>
        <dbReference type="Pfam" id="PF02721"/>
    </source>
</evidence>
<reference evidence="3" key="1">
    <citation type="submission" date="2023-02" db="EMBL/GenBank/DDBJ databases">
        <title>Genome of toxic invasive species Heracleum sosnowskyi carries increased number of genes despite the absence of recent whole-genome duplications.</title>
        <authorList>
            <person name="Schelkunov M."/>
            <person name="Shtratnikova V."/>
            <person name="Makarenko M."/>
            <person name="Klepikova A."/>
            <person name="Omelchenko D."/>
            <person name="Novikova G."/>
            <person name="Obukhova E."/>
            <person name="Bogdanov V."/>
            <person name="Penin A."/>
            <person name="Logacheva M."/>
        </authorList>
    </citation>
    <scope>NUCLEOTIDE SEQUENCE</scope>
    <source>
        <strain evidence="3">Hsosn_3</strain>
        <tissue evidence="3">Leaf</tissue>
    </source>
</reference>
<dbReference type="Gene3D" id="2.40.50.140">
    <property type="entry name" value="Nucleic acid-binding proteins"/>
    <property type="match status" value="3"/>
</dbReference>
<organism evidence="3 4">
    <name type="scientific">Heracleum sosnowskyi</name>
    <dbReference type="NCBI Taxonomy" id="360622"/>
    <lineage>
        <taxon>Eukaryota</taxon>
        <taxon>Viridiplantae</taxon>
        <taxon>Streptophyta</taxon>
        <taxon>Embryophyta</taxon>
        <taxon>Tracheophyta</taxon>
        <taxon>Spermatophyta</taxon>
        <taxon>Magnoliopsida</taxon>
        <taxon>eudicotyledons</taxon>
        <taxon>Gunneridae</taxon>
        <taxon>Pentapetalae</taxon>
        <taxon>asterids</taxon>
        <taxon>campanulids</taxon>
        <taxon>Apiales</taxon>
        <taxon>Apiaceae</taxon>
        <taxon>Apioideae</taxon>
        <taxon>apioid superclade</taxon>
        <taxon>Tordylieae</taxon>
        <taxon>Tordyliinae</taxon>
        <taxon>Heracleum</taxon>
    </lineage>
</organism>
<name>A0AAD8J7J0_9APIA</name>
<dbReference type="AlphaFoldDB" id="A0AAD8J7J0"/>
<feature type="domain" description="Replication protein A 70 kDa DNA-binding subunit B/D first OB fold" evidence="2">
    <location>
        <begin position="5"/>
        <end position="111"/>
    </location>
</feature>
<gene>
    <name evidence="3" type="ORF">POM88_007255</name>
</gene>
<dbReference type="Proteomes" id="UP001237642">
    <property type="component" value="Unassembled WGS sequence"/>
</dbReference>
<sequence>MAFTKYDSFNSLNDSTTEWKIRVRAQSIWKGITKKTEEFRGYNIVLFDDSSERIHAFMSALICPKFEAELCEGQIYILEDFTVKHYNGDETNRAVRNDKHIYFTTDTKLRKDENNGLKLPEYSFDFYNLEDIDPMKTDNRFLTDVVAVIQDIQPIAAHNKKEGETTHVLFTITNGKTYINVTFFNELAQSFLKAREKILDEPVVIVISSAKVTEWKEALHLTNFPATRFYLNPKHHVVKLLRQRLEEPNFYVMDIEDDDVEQCQILKVADIKKLTDDFIELVDEEYKCCNRSYPYPDKRFKLYTLCSDDTGTIPIIWPNDEICRLTGKTVYDVEADDDEDVDAINSLHSPNMNKVPMLSPNEISKTKGESPATASSTNKRRPRVTEEFNDPKKIPPLKIVKTEKV</sequence>
<dbReference type="InterPro" id="IPR012340">
    <property type="entry name" value="NA-bd_OB-fold"/>
</dbReference>
<protein>
    <recommendedName>
        <fullName evidence="2">Replication protein A 70 kDa DNA-binding subunit B/D first OB fold domain-containing protein</fullName>
    </recommendedName>
</protein>
<evidence type="ECO:0000313" key="3">
    <source>
        <dbReference type="EMBL" id="KAK1397392.1"/>
    </source>
</evidence>
<dbReference type="CDD" id="cd04481">
    <property type="entry name" value="RPA1_DBD_B_like"/>
    <property type="match status" value="1"/>
</dbReference>